<protein>
    <recommendedName>
        <fullName evidence="5">MBD domain-containing protein</fullName>
    </recommendedName>
</protein>
<feature type="compositionally biased region" description="Basic residues" evidence="4">
    <location>
        <begin position="285"/>
        <end position="302"/>
    </location>
</feature>
<dbReference type="GO" id="GO:0008270">
    <property type="term" value="F:zinc ion binding"/>
    <property type="evidence" value="ECO:0007669"/>
    <property type="project" value="UniProtKB-KW"/>
</dbReference>
<keyword evidence="3" id="KW-0862">Zinc</keyword>
<comment type="caution">
    <text evidence="6">The sequence shown here is derived from an EMBL/GenBank/DDBJ whole genome shotgun (WGS) entry which is preliminary data.</text>
</comment>
<feature type="non-terminal residue" evidence="6">
    <location>
        <position position="1"/>
    </location>
</feature>
<dbReference type="EMBL" id="CAXKWB010005543">
    <property type="protein sequence ID" value="CAL4078916.1"/>
    <property type="molecule type" value="Genomic_DNA"/>
</dbReference>
<dbReference type="InterPro" id="IPR016177">
    <property type="entry name" value="DNA-bd_dom_sf"/>
</dbReference>
<evidence type="ECO:0000256" key="3">
    <source>
        <dbReference type="ARBA" id="ARBA00022833"/>
    </source>
</evidence>
<feature type="region of interest" description="Disordered" evidence="4">
    <location>
        <begin position="259"/>
        <end position="302"/>
    </location>
</feature>
<dbReference type="Gene3D" id="3.30.40.10">
    <property type="entry name" value="Zinc/RING finger domain, C3HC4 (zinc finger)"/>
    <property type="match status" value="1"/>
</dbReference>
<dbReference type="Gene3D" id="3.30.890.10">
    <property type="entry name" value="Methyl-cpg-binding Protein 2, Chain A"/>
    <property type="match status" value="1"/>
</dbReference>
<accession>A0AAV2QD55</accession>
<dbReference type="Proteomes" id="UP001497623">
    <property type="component" value="Unassembled WGS sequence"/>
</dbReference>
<evidence type="ECO:0000256" key="2">
    <source>
        <dbReference type="ARBA" id="ARBA00022771"/>
    </source>
</evidence>
<keyword evidence="2" id="KW-0863">Zinc-finger</keyword>
<feature type="domain" description="MBD" evidence="5">
    <location>
        <begin position="84"/>
        <end position="151"/>
    </location>
</feature>
<dbReference type="Pfam" id="PF01429">
    <property type="entry name" value="MBD"/>
    <property type="match status" value="1"/>
</dbReference>
<dbReference type="InterPro" id="IPR011011">
    <property type="entry name" value="Znf_FYVE_PHD"/>
</dbReference>
<dbReference type="SUPFAM" id="SSF54171">
    <property type="entry name" value="DNA-binding domain"/>
    <property type="match status" value="1"/>
</dbReference>
<dbReference type="PROSITE" id="PS50982">
    <property type="entry name" value="MBD"/>
    <property type="match status" value="1"/>
</dbReference>
<reference evidence="6 7" key="1">
    <citation type="submission" date="2024-05" db="EMBL/GenBank/DDBJ databases">
        <authorList>
            <person name="Wallberg A."/>
        </authorList>
    </citation>
    <scope>NUCLEOTIDE SEQUENCE [LARGE SCALE GENOMIC DNA]</scope>
</reference>
<dbReference type="PROSITE" id="PS01359">
    <property type="entry name" value="ZF_PHD_1"/>
    <property type="match status" value="1"/>
</dbReference>
<name>A0AAV2QD55_MEGNR</name>
<dbReference type="InterPro" id="IPR013083">
    <property type="entry name" value="Znf_RING/FYVE/PHD"/>
</dbReference>
<sequence>TMVGLSFPRCVVCNEEVDFHRHALCCDNCNRWQHRLCDSGISLKDYRSLANGEIEKVWHCAVCPAVNSRQSPQTLTKDIDVILDLKNKDTLTDLPVGWKKKTDGKSAGPNGKRVINYISPHGRKFRSKQQALEHCALHYQGLSPTISAEEREVFVTLHNLKYLAGTPSAITSKSYDAELGKNKSNSKITSTKEKDKNLQPFIRLHKIDNNSDKNEKVQPYVHLQRLSPLTILRETKQTKPYVQIDEISDDKRRELDANNLVKHKKKENANSKNSFVKEENNNKISRSKKKQQKLNTNKVKKGPRNGVMELKINRNKSPMKVRAQLKKHSMNISLKIDRKSLEIDQNHKVRLKDEESHKIKSSKKTWNLKLGTVKVKSKAKNVKNSTLKNTELQSDGSGYEMSVGTRYNQPSKLMSSAEDAELRKPYVRPLVWLHISQKDIEFGLIS</sequence>
<evidence type="ECO:0000256" key="4">
    <source>
        <dbReference type="SAM" id="MobiDB-lite"/>
    </source>
</evidence>
<gene>
    <name evidence="6" type="ORF">MNOR_LOCUS10786</name>
</gene>
<organism evidence="6 7">
    <name type="scientific">Meganyctiphanes norvegica</name>
    <name type="common">Northern krill</name>
    <name type="synonym">Thysanopoda norvegica</name>
    <dbReference type="NCBI Taxonomy" id="48144"/>
    <lineage>
        <taxon>Eukaryota</taxon>
        <taxon>Metazoa</taxon>
        <taxon>Ecdysozoa</taxon>
        <taxon>Arthropoda</taxon>
        <taxon>Crustacea</taxon>
        <taxon>Multicrustacea</taxon>
        <taxon>Malacostraca</taxon>
        <taxon>Eumalacostraca</taxon>
        <taxon>Eucarida</taxon>
        <taxon>Euphausiacea</taxon>
        <taxon>Euphausiidae</taxon>
        <taxon>Meganyctiphanes</taxon>
    </lineage>
</organism>
<evidence type="ECO:0000259" key="5">
    <source>
        <dbReference type="PROSITE" id="PS50982"/>
    </source>
</evidence>
<dbReference type="CDD" id="cd15489">
    <property type="entry name" value="PHD_SF"/>
    <property type="match status" value="1"/>
</dbReference>
<keyword evidence="1" id="KW-0479">Metal-binding</keyword>
<dbReference type="AlphaFoldDB" id="A0AAV2QD55"/>
<dbReference type="InterPro" id="IPR001739">
    <property type="entry name" value="Methyl_CpG_DNA-bd"/>
</dbReference>
<dbReference type="InterPro" id="IPR019786">
    <property type="entry name" value="Zinc_finger_PHD-type_CS"/>
</dbReference>
<evidence type="ECO:0000313" key="6">
    <source>
        <dbReference type="EMBL" id="CAL4078916.1"/>
    </source>
</evidence>
<evidence type="ECO:0000313" key="7">
    <source>
        <dbReference type="Proteomes" id="UP001497623"/>
    </source>
</evidence>
<dbReference type="SUPFAM" id="SSF57903">
    <property type="entry name" value="FYVE/PHD zinc finger"/>
    <property type="match status" value="1"/>
</dbReference>
<dbReference type="GO" id="GO:0003677">
    <property type="term" value="F:DNA binding"/>
    <property type="evidence" value="ECO:0007669"/>
    <property type="project" value="InterPro"/>
</dbReference>
<keyword evidence="7" id="KW-1185">Reference proteome</keyword>
<evidence type="ECO:0000256" key="1">
    <source>
        <dbReference type="ARBA" id="ARBA00022723"/>
    </source>
</evidence>
<proteinExistence type="predicted"/>